<evidence type="ECO:0000313" key="2">
    <source>
        <dbReference type="Proteomes" id="UP000015454"/>
    </source>
</evidence>
<proteinExistence type="predicted"/>
<protein>
    <submittedName>
        <fullName evidence="1">Uncharacterized protein</fullName>
    </submittedName>
</protein>
<dbReference type="EMBL" id="AHMO02000011">
    <property type="protein sequence ID" value="EQA43196.1"/>
    <property type="molecule type" value="Genomic_DNA"/>
</dbReference>
<dbReference type="Proteomes" id="UP000015454">
    <property type="component" value="Unassembled WGS sequence"/>
</dbReference>
<comment type="caution">
    <text evidence="1">The sequence shown here is derived from an EMBL/GenBank/DDBJ whole genome shotgun (WGS) entry which is preliminary data.</text>
</comment>
<sequence>MTDACSIHSQEKRKSFFVGSFPIPICRNYRLQDKSKFLSSVWLNEMDEMIIIRTFPRIIGRSISILNQHTETVLLTSMQ</sequence>
<keyword evidence="2" id="KW-1185">Reference proteome</keyword>
<dbReference type="STRING" id="1049789.LEP1GSC050_1344"/>
<accession>T0F5K2</accession>
<gene>
    <name evidence="1" type="ORF">LEP1GSC050_1344</name>
</gene>
<evidence type="ECO:0000313" key="1">
    <source>
        <dbReference type="EMBL" id="EQA43196.1"/>
    </source>
</evidence>
<organism evidence="1 2">
    <name type="scientific">Leptospira broomii serovar Hurstbridge str. 5399</name>
    <dbReference type="NCBI Taxonomy" id="1049789"/>
    <lineage>
        <taxon>Bacteria</taxon>
        <taxon>Pseudomonadati</taxon>
        <taxon>Spirochaetota</taxon>
        <taxon>Spirochaetia</taxon>
        <taxon>Leptospirales</taxon>
        <taxon>Leptospiraceae</taxon>
        <taxon>Leptospira</taxon>
    </lineage>
</organism>
<name>T0F5K2_9LEPT</name>
<dbReference type="AlphaFoldDB" id="T0F5K2"/>
<reference evidence="1" key="1">
    <citation type="submission" date="2013-05" db="EMBL/GenBank/DDBJ databases">
        <authorList>
            <person name="Harkins D.M."/>
            <person name="Durkin A.S."/>
            <person name="Brinkac L.M."/>
            <person name="Haft D.H."/>
            <person name="Selengut J.D."/>
            <person name="Sanka R."/>
            <person name="DePew J."/>
            <person name="Purushe J."/>
            <person name="Hartskeerl R.A."/>
            <person name="Ahmed A."/>
            <person name="van der Linden H."/>
            <person name="Goris M.G.A."/>
            <person name="Vinetz J.M."/>
            <person name="Sutton G.G."/>
            <person name="Nierman W.C."/>
            <person name="Fouts D.E."/>
        </authorList>
    </citation>
    <scope>NUCLEOTIDE SEQUENCE [LARGE SCALE GENOMIC DNA]</scope>
    <source>
        <strain evidence="1">5399</strain>
    </source>
</reference>